<keyword evidence="2" id="KW-1185">Reference proteome</keyword>
<dbReference type="Proteomes" id="UP000828390">
    <property type="component" value="Unassembled WGS sequence"/>
</dbReference>
<accession>A0A9D4IF59</accession>
<evidence type="ECO:0000313" key="1">
    <source>
        <dbReference type="EMBL" id="KAH3771740.1"/>
    </source>
</evidence>
<reference evidence="1" key="1">
    <citation type="journal article" date="2019" name="bioRxiv">
        <title>The Genome of the Zebra Mussel, Dreissena polymorpha: A Resource for Invasive Species Research.</title>
        <authorList>
            <person name="McCartney M.A."/>
            <person name="Auch B."/>
            <person name="Kono T."/>
            <person name="Mallez S."/>
            <person name="Zhang Y."/>
            <person name="Obille A."/>
            <person name="Becker A."/>
            <person name="Abrahante J.E."/>
            <person name="Garbe J."/>
            <person name="Badalamenti J.P."/>
            <person name="Herman A."/>
            <person name="Mangelson H."/>
            <person name="Liachko I."/>
            <person name="Sullivan S."/>
            <person name="Sone E.D."/>
            <person name="Koren S."/>
            <person name="Silverstein K.A.T."/>
            <person name="Beckman K.B."/>
            <person name="Gohl D.M."/>
        </authorList>
    </citation>
    <scope>NUCLEOTIDE SEQUENCE</scope>
    <source>
        <strain evidence="1">Duluth1</strain>
        <tissue evidence="1">Whole animal</tissue>
    </source>
</reference>
<reference evidence="1" key="2">
    <citation type="submission" date="2020-11" db="EMBL/GenBank/DDBJ databases">
        <authorList>
            <person name="McCartney M.A."/>
            <person name="Auch B."/>
            <person name="Kono T."/>
            <person name="Mallez S."/>
            <person name="Becker A."/>
            <person name="Gohl D.M."/>
            <person name="Silverstein K.A.T."/>
            <person name="Koren S."/>
            <person name="Bechman K.B."/>
            <person name="Herman A."/>
            <person name="Abrahante J.E."/>
            <person name="Garbe J."/>
        </authorList>
    </citation>
    <scope>NUCLEOTIDE SEQUENCE</scope>
    <source>
        <strain evidence="1">Duluth1</strain>
        <tissue evidence="1">Whole animal</tissue>
    </source>
</reference>
<protein>
    <submittedName>
        <fullName evidence="1">Uncharacterized protein</fullName>
    </submittedName>
</protein>
<dbReference type="AlphaFoldDB" id="A0A9D4IF59"/>
<comment type="caution">
    <text evidence="1">The sequence shown here is derived from an EMBL/GenBank/DDBJ whole genome shotgun (WGS) entry which is preliminary data.</text>
</comment>
<evidence type="ECO:0000313" key="2">
    <source>
        <dbReference type="Proteomes" id="UP000828390"/>
    </source>
</evidence>
<organism evidence="1 2">
    <name type="scientific">Dreissena polymorpha</name>
    <name type="common">Zebra mussel</name>
    <name type="synonym">Mytilus polymorpha</name>
    <dbReference type="NCBI Taxonomy" id="45954"/>
    <lineage>
        <taxon>Eukaryota</taxon>
        <taxon>Metazoa</taxon>
        <taxon>Spiralia</taxon>
        <taxon>Lophotrochozoa</taxon>
        <taxon>Mollusca</taxon>
        <taxon>Bivalvia</taxon>
        <taxon>Autobranchia</taxon>
        <taxon>Heteroconchia</taxon>
        <taxon>Euheterodonta</taxon>
        <taxon>Imparidentia</taxon>
        <taxon>Neoheterodontei</taxon>
        <taxon>Myida</taxon>
        <taxon>Dreissenoidea</taxon>
        <taxon>Dreissenidae</taxon>
        <taxon>Dreissena</taxon>
    </lineage>
</organism>
<proteinExistence type="predicted"/>
<sequence>MAGNGHGFSPHLANELHEQTGQQPCQQGIYLACADIQGKRVLLYPNQGFMAAYTTNNGRNERNYVELVSSVSNTGTINTYSQPRKTIRPSNCSEMNEINGLDSRYEASNNQLSADISASGMLNTTVIKIEDDGKTFIINAMCSLILCLCPLCP</sequence>
<dbReference type="EMBL" id="JAIWYP010000009">
    <property type="protein sequence ID" value="KAH3771740.1"/>
    <property type="molecule type" value="Genomic_DNA"/>
</dbReference>
<name>A0A9D4IF59_DREPO</name>
<gene>
    <name evidence="1" type="ORF">DPMN_173066</name>
</gene>